<dbReference type="GO" id="GO:1902600">
    <property type="term" value="P:proton transmembrane transport"/>
    <property type="evidence" value="ECO:0007669"/>
    <property type="project" value="InterPro"/>
</dbReference>
<gene>
    <name evidence="8" type="ORF">AFUS01_LOCUS43292</name>
</gene>
<evidence type="ECO:0000256" key="4">
    <source>
        <dbReference type="ARBA" id="ARBA00022989"/>
    </source>
</evidence>
<feature type="transmembrane region" description="Helical" evidence="6">
    <location>
        <begin position="180"/>
        <end position="199"/>
    </location>
</feature>
<feature type="transmembrane region" description="Helical" evidence="6">
    <location>
        <begin position="126"/>
        <end position="143"/>
    </location>
</feature>
<keyword evidence="9" id="KW-1185">Reference proteome</keyword>
<comment type="caution">
    <text evidence="8">The sequence shown here is derived from an EMBL/GenBank/DDBJ whole genome shotgun (WGS) entry which is preliminary data.</text>
</comment>
<comment type="similarity">
    <text evidence="2">Belongs to the monovalent cation:proton antiporter 1 (CPA1) transporter (TC 2.A.36) family.</text>
</comment>
<proteinExistence type="inferred from homology"/>
<dbReference type="Pfam" id="PF00999">
    <property type="entry name" value="Na_H_Exchanger"/>
    <property type="match status" value="1"/>
</dbReference>
<feature type="transmembrane region" description="Helical" evidence="6">
    <location>
        <begin position="267"/>
        <end position="291"/>
    </location>
</feature>
<keyword evidence="5 6" id="KW-0472">Membrane</keyword>
<evidence type="ECO:0000256" key="6">
    <source>
        <dbReference type="SAM" id="Phobius"/>
    </source>
</evidence>
<feature type="transmembrane region" description="Helical" evidence="6">
    <location>
        <begin position="458"/>
        <end position="480"/>
    </location>
</feature>
<feature type="domain" description="Cation/H+ exchanger transmembrane" evidence="7">
    <location>
        <begin position="166"/>
        <end position="542"/>
    </location>
</feature>
<protein>
    <recommendedName>
        <fullName evidence="7">Cation/H+ exchanger transmembrane domain-containing protein</fullName>
    </recommendedName>
</protein>
<reference evidence="8" key="1">
    <citation type="submission" date="2021-06" db="EMBL/GenBank/DDBJ databases">
        <authorList>
            <person name="Hodson N. C."/>
            <person name="Mongue J. A."/>
            <person name="Jaron S. K."/>
        </authorList>
    </citation>
    <scope>NUCLEOTIDE SEQUENCE</scope>
</reference>
<evidence type="ECO:0000313" key="9">
    <source>
        <dbReference type="Proteomes" id="UP000708208"/>
    </source>
</evidence>
<dbReference type="InterPro" id="IPR006153">
    <property type="entry name" value="Cation/H_exchanger_TM"/>
</dbReference>
<feature type="transmembrane region" description="Helical" evidence="6">
    <location>
        <begin position="340"/>
        <end position="365"/>
    </location>
</feature>
<evidence type="ECO:0000256" key="5">
    <source>
        <dbReference type="ARBA" id="ARBA00023136"/>
    </source>
</evidence>
<dbReference type="OrthoDB" id="423807at2759"/>
<feature type="transmembrane region" description="Helical" evidence="6">
    <location>
        <begin position="528"/>
        <end position="550"/>
    </location>
</feature>
<evidence type="ECO:0000259" key="7">
    <source>
        <dbReference type="Pfam" id="PF00999"/>
    </source>
</evidence>
<dbReference type="AlphaFoldDB" id="A0A8J2PUR3"/>
<dbReference type="GO" id="GO:0016020">
    <property type="term" value="C:membrane"/>
    <property type="evidence" value="ECO:0007669"/>
    <property type="project" value="UniProtKB-SubCell"/>
</dbReference>
<name>A0A8J2PUR3_9HEXA</name>
<dbReference type="Proteomes" id="UP000708208">
    <property type="component" value="Unassembled WGS sequence"/>
</dbReference>
<accession>A0A8J2PUR3</accession>
<dbReference type="PANTHER" id="PTHR31102">
    <property type="match status" value="1"/>
</dbReference>
<feature type="transmembrane region" description="Helical" evidence="6">
    <location>
        <begin position="236"/>
        <end position="260"/>
    </location>
</feature>
<organism evidence="8 9">
    <name type="scientific">Allacma fusca</name>
    <dbReference type="NCBI Taxonomy" id="39272"/>
    <lineage>
        <taxon>Eukaryota</taxon>
        <taxon>Metazoa</taxon>
        <taxon>Ecdysozoa</taxon>
        <taxon>Arthropoda</taxon>
        <taxon>Hexapoda</taxon>
        <taxon>Collembola</taxon>
        <taxon>Symphypleona</taxon>
        <taxon>Sminthuridae</taxon>
        <taxon>Allacma</taxon>
    </lineage>
</organism>
<evidence type="ECO:0000256" key="1">
    <source>
        <dbReference type="ARBA" id="ARBA00004141"/>
    </source>
</evidence>
<evidence type="ECO:0000256" key="3">
    <source>
        <dbReference type="ARBA" id="ARBA00022692"/>
    </source>
</evidence>
<dbReference type="EMBL" id="CAJVCH010569984">
    <property type="protein sequence ID" value="CAG7833699.1"/>
    <property type="molecule type" value="Genomic_DNA"/>
</dbReference>
<dbReference type="PANTHER" id="PTHR31102:SF1">
    <property type="entry name" value="CATION_H+ EXCHANGER DOMAIN-CONTAINING PROTEIN"/>
    <property type="match status" value="1"/>
</dbReference>
<dbReference type="GO" id="GO:0015297">
    <property type="term" value="F:antiporter activity"/>
    <property type="evidence" value="ECO:0007669"/>
    <property type="project" value="InterPro"/>
</dbReference>
<feature type="transmembrane region" description="Helical" evidence="6">
    <location>
        <begin position="492"/>
        <end position="513"/>
    </location>
</feature>
<keyword evidence="4 6" id="KW-1133">Transmembrane helix</keyword>
<evidence type="ECO:0000256" key="2">
    <source>
        <dbReference type="ARBA" id="ARBA00007367"/>
    </source>
</evidence>
<sequence length="558" mass="60516">MDNIRFADEETNSIESVTLQDADLNKFLGISGYTNNLPIFSLANPSINNSSENSAVGTATLNAKTLTQEPTLAGHCGRQNTLPSSTLGNDALRKSACQKSNSQEKLSDFVKQQKWPWFFSSIKSSLGFYPLLLLSIWVLLLAFCGTQQVFPGGNVFSLLLLQVLSTAMGEIIQITRMPPMLGMLFTGIFLANTSFIQITKGFKEIANPIRAISVGILITRGALCVNTKAIHEFRRVVPPLAVIPCVVEAIVVSFAAYWLLRSLLTPAWCALLGCILCSMSGVILMPLLASLDKSCSGAQSRKVIAITRASCGLDAILSICLTNIALGLVYPSKETFSDDLFFGILDVVLGFVFGLFWGSCIGILIDPNVSQNQTVVSLVCGSVLSMIGCAKVKRPRCGAPAVFAGTLVSAFLWSRNTDGDEHKKLLHNSVDKLWWFCQPFLFGILGAKTELETVDWDVIVRGIVCILFGITARVLAALTISRCLRLNWRQQLFIAISWIPKGTVQAAVGPLALDMAQDFLDQRRGVNVLNITIATILIGATVGSVALLVLGKPFLRRC</sequence>
<evidence type="ECO:0000313" key="8">
    <source>
        <dbReference type="EMBL" id="CAG7833699.1"/>
    </source>
</evidence>
<keyword evidence="3 6" id="KW-0812">Transmembrane</keyword>
<comment type="subcellular location">
    <subcellularLocation>
        <location evidence="1">Membrane</location>
        <topology evidence="1">Multi-pass membrane protein</topology>
    </subcellularLocation>
</comment>
<dbReference type="InterPro" id="IPR051843">
    <property type="entry name" value="CPA1_transporter"/>
</dbReference>
<feature type="transmembrane region" description="Helical" evidence="6">
    <location>
        <begin position="397"/>
        <end position="414"/>
    </location>
</feature>
<feature type="transmembrane region" description="Helical" evidence="6">
    <location>
        <begin position="303"/>
        <end position="328"/>
    </location>
</feature>